<dbReference type="EMBL" id="GL379837">
    <property type="protein sequence ID" value="EGT52543.1"/>
    <property type="molecule type" value="Genomic_DNA"/>
</dbReference>
<dbReference type="PROSITE" id="PS51257">
    <property type="entry name" value="PROKAR_LIPOPROTEIN"/>
    <property type="match status" value="1"/>
</dbReference>
<protein>
    <submittedName>
        <fullName evidence="2">Uncharacterized protein</fullName>
    </submittedName>
</protein>
<dbReference type="Proteomes" id="UP000008068">
    <property type="component" value="Unassembled WGS sequence"/>
</dbReference>
<feature type="chain" id="PRO_5003405112" evidence="1">
    <location>
        <begin position="19"/>
        <end position="116"/>
    </location>
</feature>
<sequence length="116" mass="12936">MFKPGVFALLLFVSFSSCQHPDSLVYNEPEVTLIGKLYCGLGKTFCASVILRQEGVPQPPFVYDLDLTNYRTISNRHAFNNTDVADSPLVTSFKINEASGEVLKNDAEFRKLIKMG</sequence>
<name>G0N4D0_CAEBE</name>
<gene>
    <name evidence="2" type="ORF">CAEBREN_16018</name>
</gene>
<dbReference type="AlphaFoldDB" id="G0N4D0"/>
<evidence type="ECO:0000313" key="3">
    <source>
        <dbReference type="Proteomes" id="UP000008068"/>
    </source>
</evidence>
<accession>G0N4D0</accession>
<feature type="signal peptide" evidence="1">
    <location>
        <begin position="1"/>
        <end position="18"/>
    </location>
</feature>
<proteinExistence type="predicted"/>
<keyword evidence="3" id="KW-1185">Reference proteome</keyword>
<dbReference type="HOGENOM" id="CLU_2099018_0_0_1"/>
<organism evidence="3">
    <name type="scientific">Caenorhabditis brenneri</name>
    <name type="common">Nematode worm</name>
    <dbReference type="NCBI Taxonomy" id="135651"/>
    <lineage>
        <taxon>Eukaryota</taxon>
        <taxon>Metazoa</taxon>
        <taxon>Ecdysozoa</taxon>
        <taxon>Nematoda</taxon>
        <taxon>Chromadorea</taxon>
        <taxon>Rhabditida</taxon>
        <taxon>Rhabditina</taxon>
        <taxon>Rhabditomorpha</taxon>
        <taxon>Rhabditoidea</taxon>
        <taxon>Rhabditidae</taxon>
        <taxon>Peloderinae</taxon>
        <taxon>Caenorhabditis</taxon>
    </lineage>
</organism>
<keyword evidence="1" id="KW-0732">Signal</keyword>
<evidence type="ECO:0000256" key="1">
    <source>
        <dbReference type="SAM" id="SignalP"/>
    </source>
</evidence>
<evidence type="ECO:0000313" key="2">
    <source>
        <dbReference type="EMBL" id="EGT52543.1"/>
    </source>
</evidence>
<dbReference type="InParanoid" id="G0N4D0"/>
<reference evidence="3" key="1">
    <citation type="submission" date="2011-07" db="EMBL/GenBank/DDBJ databases">
        <authorList>
            <consortium name="Caenorhabditis brenneri Sequencing and Analysis Consortium"/>
            <person name="Wilson R.K."/>
        </authorList>
    </citation>
    <scope>NUCLEOTIDE SEQUENCE [LARGE SCALE GENOMIC DNA]</scope>
    <source>
        <strain evidence="3">PB2801</strain>
    </source>
</reference>